<comment type="function">
    <text evidence="14">Probably involved in copper export.</text>
</comment>
<dbReference type="InterPro" id="IPR059000">
    <property type="entry name" value="ATPase_P-type_domA"/>
</dbReference>
<evidence type="ECO:0000256" key="4">
    <source>
        <dbReference type="ARBA" id="ARBA00022448"/>
    </source>
</evidence>
<dbReference type="EMBL" id="CP049272">
    <property type="protein sequence ID" value="QPH86258.1"/>
    <property type="molecule type" value="Genomic_DNA"/>
</dbReference>
<dbReference type="GO" id="GO:0043682">
    <property type="term" value="F:P-type divalent copper transporter activity"/>
    <property type="evidence" value="ECO:0007669"/>
    <property type="project" value="TreeGrafter"/>
</dbReference>
<dbReference type="InterPro" id="IPR036163">
    <property type="entry name" value="HMA_dom_sf"/>
</dbReference>
<feature type="transmembrane region" description="Helical" evidence="16">
    <location>
        <begin position="416"/>
        <end position="436"/>
    </location>
</feature>
<dbReference type="Gene3D" id="3.30.70.100">
    <property type="match status" value="1"/>
</dbReference>
<dbReference type="InterPro" id="IPR023298">
    <property type="entry name" value="ATPase_P-typ_TM_dom_sf"/>
</dbReference>
<dbReference type="NCBIfam" id="TIGR01511">
    <property type="entry name" value="ATPase-IB1_Cu"/>
    <property type="match status" value="1"/>
</dbReference>
<dbReference type="InterPro" id="IPR036412">
    <property type="entry name" value="HAD-like_sf"/>
</dbReference>
<feature type="transmembrane region" description="Helical" evidence="16">
    <location>
        <begin position="264"/>
        <end position="282"/>
    </location>
</feature>
<dbReference type="PROSITE" id="PS50846">
    <property type="entry name" value="HMA_2"/>
    <property type="match status" value="1"/>
</dbReference>
<evidence type="ECO:0000256" key="8">
    <source>
        <dbReference type="ARBA" id="ARBA00022741"/>
    </source>
</evidence>
<dbReference type="CDD" id="cd02079">
    <property type="entry name" value="P-type_ATPase_HM"/>
    <property type="match status" value="1"/>
</dbReference>
<dbReference type="InterPro" id="IPR023214">
    <property type="entry name" value="HAD_sf"/>
</dbReference>
<keyword evidence="6 16" id="KW-0812">Transmembrane</keyword>
<comment type="similarity">
    <text evidence="3 16">Belongs to the cation transport ATPase (P-type) (TC 3.A.3) family. Type IB subfamily.</text>
</comment>
<evidence type="ECO:0000256" key="2">
    <source>
        <dbReference type="ARBA" id="ARBA00004236"/>
    </source>
</evidence>
<dbReference type="RefSeq" id="WP_107858663.1">
    <property type="nucleotide sequence ID" value="NZ_CP049272.1"/>
</dbReference>
<dbReference type="SUPFAM" id="SSF55008">
    <property type="entry name" value="HMA, heavy metal-associated domain"/>
    <property type="match status" value="1"/>
</dbReference>
<dbReference type="CDD" id="cd00371">
    <property type="entry name" value="HMA"/>
    <property type="match status" value="1"/>
</dbReference>
<dbReference type="NCBIfam" id="TIGR01512">
    <property type="entry name" value="ATPase-IB2_Cd"/>
    <property type="match status" value="1"/>
</dbReference>
<dbReference type="Pfam" id="PF00122">
    <property type="entry name" value="E1-E2_ATPase"/>
    <property type="match status" value="1"/>
</dbReference>
<evidence type="ECO:0000256" key="14">
    <source>
        <dbReference type="ARBA" id="ARBA00037143"/>
    </source>
</evidence>
<dbReference type="PROSITE" id="PS01047">
    <property type="entry name" value="HMA_1"/>
    <property type="match status" value="1"/>
</dbReference>
<dbReference type="PANTHER" id="PTHR43520">
    <property type="entry name" value="ATP7, ISOFORM B"/>
    <property type="match status" value="1"/>
</dbReference>
<evidence type="ECO:0000256" key="9">
    <source>
        <dbReference type="ARBA" id="ARBA00022840"/>
    </source>
</evidence>
<dbReference type="NCBIfam" id="TIGR01525">
    <property type="entry name" value="ATPase-IB_hvy"/>
    <property type="match status" value="1"/>
</dbReference>
<keyword evidence="11 16" id="KW-1133">Transmembrane helix</keyword>
<evidence type="ECO:0000256" key="12">
    <source>
        <dbReference type="ARBA" id="ARBA00023065"/>
    </source>
</evidence>
<dbReference type="GO" id="GO:0005886">
    <property type="term" value="C:plasma membrane"/>
    <property type="evidence" value="ECO:0007669"/>
    <property type="project" value="UniProtKB-SubCell"/>
</dbReference>
<dbReference type="PROSITE" id="PS00154">
    <property type="entry name" value="ATPASE_E1_E2"/>
    <property type="match status" value="1"/>
</dbReference>
<feature type="transmembrane region" description="Helical" evidence="16">
    <location>
        <begin position="744"/>
        <end position="764"/>
    </location>
</feature>
<evidence type="ECO:0000256" key="1">
    <source>
        <dbReference type="ARBA" id="ARBA00004127"/>
    </source>
</evidence>
<evidence type="ECO:0000256" key="16">
    <source>
        <dbReference type="RuleBase" id="RU362081"/>
    </source>
</evidence>
<dbReference type="InterPro" id="IPR008250">
    <property type="entry name" value="ATPase_P-typ_transduc_dom_A_sf"/>
</dbReference>
<dbReference type="PRINTS" id="PR00943">
    <property type="entry name" value="CUATPASE"/>
</dbReference>
<dbReference type="InterPro" id="IPR001757">
    <property type="entry name" value="P_typ_ATPase"/>
</dbReference>
<sequence length="795" mass="87346">MPQSRCAHCRLKFDESVMISNEGGLKFCCVGCKGVYEILNENGLSEFYERLGKNTLTPASNGANIKNLAANFSELVTKEGDFSQISFLIDGITCSACIWLLEKALFSLPGVLEVNINSLNQKAVIVFDEQELLVEQIIEKIYAVGYVPKPYATSSKEDELAKKRRKFYTKALVGIFATMNIMWLAIAQYSGYFSGIRGDIKDILSFAQFVLATPVLFYTGSEFFKGAKIAIKNASPNMDLLVITGASITYIYSIFAMFTRSGESYFDSVAMIITFVFIGKFLEILGKKKALETSNFLNDMLLAKVCVLEDGKDILKEPRDVNLGEKIVLRSGERALLDGVVLSGEASVDSSSLTGESLPVILGVGQEVKSGVICQNGQIIYEAKEIFKNSYLNQLINLLQNAELKKPNIELVVNKIASKFSLSVLTLAFFTFWFWYFKFGFSEAIVTAVSVIVIACPCALALATPVSSVCALGVAFKNRVLFKEAKFFESLAKCDVAVFDKTGTLTKAEFEVSDFFIKESISLDEIYSLALISNHQISVAVAKFLKQKDARKIELKNTNLSVAKGVEAEISGKKFYAGSKRFLVENGIGFDEAEENVSFFVGLNGELVAKFYLKDSVKPEAKTLIDELKSAGMKVCILSGDVQKVVKNVADELGVSEFRAEMLPETKAKFISELKEQGKKVLMVGDGINDAAALSLAHVAICMGSGAAISLERSDVVLLDDSLKSLAKAIKISKFTYKTIKQNLLFCLLYNVLALPFAVFGYVIPLFAALFMSLSSLSVILNSLYIVRKFKEKNG</sequence>
<evidence type="ECO:0000256" key="3">
    <source>
        <dbReference type="ARBA" id="ARBA00006024"/>
    </source>
</evidence>
<accession>A0AAE7TP44</accession>
<dbReference type="PRINTS" id="PR00119">
    <property type="entry name" value="CATATPASE"/>
</dbReference>
<keyword evidence="9 16" id="KW-0067">ATP-binding</keyword>
<keyword evidence="5" id="KW-0597">Phosphoprotein</keyword>
<keyword evidence="4" id="KW-0813">Transport</keyword>
<feature type="transmembrane region" description="Helical" evidence="16">
    <location>
        <begin position="240"/>
        <end position="258"/>
    </location>
</feature>
<evidence type="ECO:0000256" key="5">
    <source>
        <dbReference type="ARBA" id="ARBA00022553"/>
    </source>
</evidence>
<dbReference type="Pfam" id="PF12156">
    <property type="entry name" value="ATPase-cat_bd"/>
    <property type="match status" value="1"/>
</dbReference>
<evidence type="ECO:0000256" key="13">
    <source>
        <dbReference type="ARBA" id="ARBA00023136"/>
    </source>
</evidence>
<dbReference type="Gene3D" id="3.40.50.1000">
    <property type="entry name" value="HAD superfamily/HAD-like"/>
    <property type="match status" value="1"/>
</dbReference>
<dbReference type="SUPFAM" id="SSF81665">
    <property type="entry name" value="Calcium ATPase, transmembrane domain M"/>
    <property type="match status" value="1"/>
</dbReference>
<gene>
    <name evidence="18" type="primary">cadA</name>
    <name evidence="18" type="ORF">CVT17_04395</name>
</gene>
<feature type="transmembrane region" description="Helical" evidence="16">
    <location>
        <begin position="203"/>
        <end position="220"/>
    </location>
</feature>
<dbReference type="InterPro" id="IPR023299">
    <property type="entry name" value="ATPase_P-typ_cyto_dom_N"/>
</dbReference>
<dbReference type="Pfam" id="PF00702">
    <property type="entry name" value="Hydrolase"/>
    <property type="match status" value="1"/>
</dbReference>
<organism evidence="18 19">
    <name type="scientific">Campylobacter concisus</name>
    <dbReference type="NCBI Taxonomy" id="199"/>
    <lineage>
        <taxon>Bacteria</taxon>
        <taxon>Pseudomonadati</taxon>
        <taxon>Campylobacterota</taxon>
        <taxon>Epsilonproteobacteria</taxon>
        <taxon>Campylobacterales</taxon>
        <taxon>Campylobacteraceae</taxon>
        <taxon>Campylobacter</taxon>
    </lineage>
</organism>
<proteinExistence type="inferred from homology"/>
<dbReference type="GO" id="GO:0012505">
    <property type="term" value="C:endomembrane system"/>
    <property type="evidence" value="ECO:0007669"/>
    <property type="project" value="UniProtKB-SubCell"/>
</dbReference>
<name>A0AAE7TP44_9BACT</name>
<dbReference type="Proteomes" id="UP000594513">
    <property type="component" value="Chromosome"/>
</dbReference>
<protein>
    <recommendedName>
        <fullName evidence="15">Copper-transporting ATPase</fullName>
    </recommendedName>
</protein>
<keyword evidence="7 16" id="KW-0479">Metal-binding</keyword>
<dbReference type="InterPro" id="IPR021993">
    <property type="entry name" value="ATPase-cat-bd"/>
</dbReference>
<reference evidence="18 19" key="1">
    <citation type="journal article" date="2018" name="Emerg. Microbes Infect.">
        <title>Genomic analysis of oral Campylobacter concisus strains identified a potential bacterial molecular marker associated with active Crohn's disease.</title>
        <authorList>
            <person name="Liu F."/>
            <person name="Ma R."/>
            <person name="Tay C.Y.A."/>
            <person name="Octavia S."/>
            <person name="Lan R."/>
            <person name="Chung H.K.L."/>
            <person name="Riordan S.M."/>
            <person name="Grimm M.C."/>
            <person name="Leong R.W."/>
            <person name="Tanaka M.M."/>
            <person name="Connor S."/>
            <person name="Zhang L."/>
        </authorList>
    </citation>
    <scope>NUCLEOTIDE SEQUENCE [LARGE SCALE GENOMIC DNA]</scope>
    <source>
        <strain evidence="18 19">P27CDO-S2</strain>
    </source>
</reference>
<dbReference type="Gene3D" id="3.40.1110.10">
    <property type="entry name" value="Calcium-transporting ATPase, cytoplasmic domain N"/>
    <property type="match status" value="1"/>
</dbReference>
<dbReference type="GO" id="GO:0005524">
    <property type="term" value="F:ATP binding"/>
    <property type="evidence" value="ECO:0007669"/>
    <property type="project" value="UniProtKB-UniRule"/>
</dbReference>
<evidence type="ECO:0000313" key="18">
    <source>
        <dbReference type="EMBL" id="QPH86258.1"/>
    </source>
</evidence>
<evidence type="ECO:0000256" key="6">
    <source>
        <dbReference type="ARBA" id="ARBA00022692"/>
    </source>
</evidence>
<keyword evidence="13 16" id="KW-0472">Membrane</keyword>
<evidence type="ECO:0000259" key="17">
    <source>
        <dbReference type="PROSITE" id="PS50846"/>
    </source>
</evidence>
<keyword evidence="10" id="KW-1278">Translocase</keyword>
<feature type="transmembrane region" description="Helical" evidence="16">
    <location>
        <begin position="770"/>
        <end position="787"/>
    </location>
</feature>
<dbReference type="AlphaFoldDB" id="A0AAE7TP44"/>
<feature type="transmembrane region" description="Helical" evidence="16">
    <location>
        <begin position="171"/>
        <end position="191"/>
    </location>
</feature>
<feature type="transmembrane region" description="Helical" evidence="16">
    <location>
        <begin position="448"/>
        <end position="476"/>
    </location>
</feature>
<dbReference type="GO" id="GO:0055070">
    <property type="term" value="P:copper ion homeostasis"/>
    <property type="evidence" value="ECO:0007669"/>
    <property type="project" value="TreeGrafter"/>
</dbReference>
<dbReference type="Pfam" id="PF00403">
    <property type="entry name" value="HMA"/>
    <property type="match status" value="1"/>
</dbReference>
<dbReference type="InterPro" id="IPR006121">
    <property type="entry name" value="HMA_dom"/>
</dbReference>
<keyword evidence="16" id="KW-1003">Cell membrane</keyword>
<evidence type="ECO:0000256" key="11">
    <source>
        <dbReference type="ARBA" id="ARBA00022989"/>
    </source>
</evidence>
<evidence type="ECO:0000256" key="10">
    <source>
        <dbReference type="ARBA" id="ARBA00022967"/>
    </source>
</evidence>
<comment type="subcellular location">
    <subcellularLocation>
        <location evidence="2 16">Cell membrane</location>
    </subcellularLocation>
    <subcellularLocation>
        <location evidence="1">Endomembrane system</location>
        <topology evidence="1">Multi-pass membrane protein</topology>
    </subcellularLocation>
</comment>
<dbReference type="InterPro" id="IPR017969">
    <property type="entry name" value="Heavy-metal-associated_CS"/>
</dbReference>
<dbReference type="InterPro" id="IPR018303">
    <property type="entry name" value="ATPase_P-typ_P_site"/>
</dbReference>
<keyword evidence="8 16" id="KW-0547">Nucleotide-binding</keyword>
<dbReference type="GO" id="GO:0005507">
    <property type="term" value="F:copper ion binding"/>
    <property type="evidence" value="ECO:0007669"/>
    <property type="project" value="TreeGrafter"/>
</dbReference>
<dbReference type="SUPFAM" id="SSF56784">
    <property type="entry name" value="HAD-like"/>
    <property type="match status" value="1"/>
</dbReference>
<evidence type="ECO:0000256" key="7">
    <source>
        <dbReference type="ARBA" id="ARBA00022723"/>
    </source>
</evidence>
<dbReference type="InterPro" id="IPR027256">
    <property type="entry name" value="P-typ_ATPase_IB"/>
</dbReference>
<feature type="domain" description="HMA" evidence="17">
    <location>
        <begin position="83"/>
        <end position="149"/>
    </location>
</feature>
<dbReference type="PANTHER" id="PTHR43520:SF8">
    <property type="entry name" value="P-TYPE CU(+) TRANSPORTER"/>
    <property type="match status" value="1"/>
</dbReference>
<dbReference type="SUPFAM" id="SSF81653">
    <property type="entry name" value="Calcium ATPase, transduction domain A"/>
    <property type="match status" value="1"/>
</dbReference>
<dbReference type="NCBIfam" id="TIGR01494">
    <property type="entry name" value="ATPase_P-type"/>
    <property type="match status" value="1"/>
</dbReference>
<evidence type="ECO:0000313" key="19">
    <source>
        <dbReference type="Proteomes" id="UP000594513"/>
    </source>
</evidence>
<dbReference type="GO" id="GO:0016887">
    <property type="term" value="F:ATP hydrolysis activity"/>
    <property type="evidence" value="ECO:0007669"/>
    <property type="project" value="InterPro"/>
</dbReference>
<evidence type="ECO:0000256" key="15">
    <source>
        <dbReference type="ARBA" id="ARBA00040690"/>
    </source>
</evidence>
<dbReference type="Gene3D" id="2.70.150.10">
    <property type="entry name" value="Calcium-transporting ATPase, cytoplasmic transduction domain A"/>
    <property type="match status" value="1"/>
</dbReference>
<keyword evidence="12" id="KW-0406">Ion transport</keyword>